<organism evidence="3 4">
    <name type="scientific">Discina gigas</name>
    <dbReference type="NCBI Taxonomy" id="1032678"/>
    <lineage>
        <taxon>Eukaryota</taxon>
        <taxon>Fungi</taxon>
        <taxon>Dikarya</taxon>
        <taxon>Ascomycota</taxon>
        <taxon>Pezizomycotina</taxon>
        <taxon>Pezizomycetes</taxon>
        <taxon>Pezizales</taxon>
        <taxon>Discinaceae</taxon>
        <taxon>Discina</taxon>
    </lineage>
</organism>
<feature type="transmembrane region" description="Helical" evidence="2">
    <location>
        <begin position="290"/>
        <end position="308"/>
    </location>
</feature>
<feature type="region of interest" description="Disordered" evidence="1">
    <location>
        <begin position="330"/>
        <end position="351"/>
    </location>
</feature>
<evidence type="ECO:0000313" key="3">
    <source>
        <dbReference type="EMBL" id="KAL0637040.1"/>
    </source>
</evidence>
<evidence type="ECO:0000256" key="1">
    <source>
        <dbReference type="SAM" id="MobiDB-lite"/>
    </source>
</evidence>
<feature type="transmembrane region" description="Helical" evidence="2">
    <location>
        <begin position="106"/>
        <end position="125"/>
    </location>
</feature>
<keyword evidence="2" id="KW-0812">Transmembrane</keyword>
<reference evidence="3 4" key="1">
    <citation type="submission" date="2024-02" db="EMBL/GenBank/DDBJ databases">
        <title>Discinaceae phylogenomics.</title>
        <authorList>
            <person name="Dirks A.C."/>
            <person name="James T.Y."/>
        </authorList>
    </citation>
    <scope>NUCLEOTIDE SEQUENCE [LARGE SCALE GENOMIC DNA]</scope>
    <source>
        <strain evidence="3 4">ACD0624</strain>
    </source>
</reference>
<evidence type="ECO:0000256" key="2">
    <source>
        <dbReference type="SAM" id="Phobius"/>
    </source>
</evidence>
<dbReference type="EMBL" id="JBBBZM010000040">
    <property type="protein sequence ID" value="KAL0637040.1"/>
    <property type="molecule type" value="Genomic_DNA"/>
</dbReference>
<feature type="transmembrane region" description="Helical" evidence="2">
    <location>
        <begin position="256"/>
        <end position="278"/>
    </location>
</feature>
<gene>
    <name evidence="3" type="ORF">Q9L58_004022</name>
</gene>
<keyword evidence="2" id="KW-1133">Transmembrane helix</keyword>
<feature type="transmembrane region" description="Helical" evidence="2">
    <location>
        <begin position="12"/>
        <end position="31"/>
    </location>
</feature>
<feature type="transmembrane region" description="Helical" evidence="2">
    <location>
        <begin position="197"/>
        <end position="218"/>
    </location>
</feature>
<sequence length="351" mass="38292">MGQSSPLNHQISYISIGILSLFPLLALASPALNSDVEKREECGFSGDDNTYGLGIRIGIYLQWITSSIAYNFVPEEAVTMRGVNNCFQAAMFAGLLFITITKGPALYAVEAFIMLIFCMGGVCSGDNPEVGTKKYAYFDATTSGSLIRLSLGVGFCAYGIWFTFEGMDGMKHPPCSTFAFFLVRVNLYGWFRTFWKVMFTLGALTYAVTIIRGVIVVVRGWPLLWASAKEGSTGQDMKDGNLKPVDTSTLKTFDTFVPSAGLILFIIGVEMMVRWNHIGGVNSLGSTGQLLPLIIGVGGMFRVIHCLLKGLCKKLFIHREPWADRESELESLGSVTELPNPPPKSLSPVGV</sequence>
<evidence type="ECO:0000313" key="4">
    <source>
        <dbReference type="Proteomes" id="UP001447188"/>
    </source>
</evidence>
<feature type="transmembrane region" description="Helical" evidence="2">
    <location>
        <begin position="146"/>
        <end position="164"/>
    </location>
</feature>
<feature type="transmembrane region" description="Helical" evidence="2">
    <location>
        <begin position="51"/>
        <end position="70"/>
    </location>
</feature>
<accession>A0ABR3GM90</accession>
<name>A0ABR3GM90_9PEZI</name>
<dbReference type="Proteomes" id="UP001447188">
    <property type="component" value="Unassembled WGS sequence"/>
</dbReference>
<comment type="caution">
    <text evidence="3">The sequence shown here is derived from an EMBL/GenBank/DDBJ whole genome shotgun (WGS) entry which is preliminary data.</text>
</comment>
<feature type="transmembrane region" description="Helical" evidence="2">
    <location>
        <begin position="82"/>
        <end position="100"/>
    </location>
</feature>
<proteinExistence type="predicted"/>
<keyword evidence="2" id="KW-0472">Membrane</keyword>
<protein>
    <submittedName>
        <fullName evidence="3">Uncharacterized protein</fullName>
    </submittedName>
</protein>
<keyword evidence="4" id="KW-1185">Reference proteome</keyword>